<feature type="domain" description="CAAX prenyl protease 2/Lysostaphin resistance protein A-like" evidence="2">
    <location>
        <begin position="105"/>
        <end position="192"/>
    </location>
</feature>
<feature type="transmembrane region" description="Helical" evidence="1">
    <location>
        <begin position="182"/>
        <end position="202"/>
    </location>
</feature>
<keyword evidence="1" id="KW-0812">Transmembrane</keyword>
<gene>
    <name evidence="3" type="ORF">PB01_05320</name>
</gene>
<sequence>MNRQIPLARLLLSLIFAYSFTWISFSNEKVFWYFYTFTILFLMSIAYFYIKIKDEVKTIRYIFLGIGFGMLLYAIIAFGYKIIHIFPMLSTTSIDHFITKFAPSSISQYLLLLILIAPGEELFWRGYIQQQLKRWFKPSYSVVISAVLFSISIVFSGFWLGVLGSFVVGIILGYLYEWKKSMQLIILAHITMLVLLFFVFPFK</sequence>
<proteinExistence type="predicted"/>
<dbReference type="InterPro" id="IPR003675">
    <property type="entry name" value="Rce1/LyrA-like_dom"/>
</dbReference>
<evidence type="ECO:0000313" key="4">
    <source>
        <dbReference type="Proteomes" id="UP000325517"/>
    </source>
</evidence>
<feature type="transmembrane region" description="Helical" evidence="1">
    <location>
        <begin position="62"/>
        <end position="86"/>
    </location>
</feature>
<feature type="transmembrane region" description="Helical" evidence="1">
    <location>
        <begin position="31"/>
        <end position="50"/>
    </location>
</feature>
<evidence type="ECO:0000256" key="1">
    <source>
        <dbReference type="SAM" id="Phobius"/>
    </source>
</evidence>
<dbReference type="Proteomes" id="UP000325517">
    <property type="component" value="Chromosome"/>
</dbReference>
<keyword evidence="4" id="KW-1185">Reference proteome</keyword>
<dbReference type="OrthoDB" id="1903300at2"/>
<keyword evidence="3" id="KW-0378">Hydrolase</keyword>
<protein>
    <submittedName>
        <fullName evidence="3">CPBP family intramembrane metalloprotease</fullName>
    </submittedName>
</protein>
<keyword evidence="3" id="KW-0482">Metalloprotease</keyword>
<feature type="transmembrane region" description="Helical" evidence="1">
    <location>
        <begin position="7"/>
        <end position="25"/>
    </location>
</feature>
<dbReference type="GO" id="GO:0006508">
    <property type="term" value="P:proteolysis"/>
    <property type="evidence" value="ECO:0007669"/>
    <property type="project" value="UniProtKB-KW"/>
</dbReference>
<evidence type="ECO:0000313" key="3">
    <source>
        <dbReference type="EMBL" id="QFF98286.1"/>
    </source>
</evidence>
<dbReference type="AlphaFoldDB" id="A0A5J6SJX0"/>
<keyword evidence="3" id="KW-0645">Protease</keyword>
<dbReference type="EMBL" id="CP031223">
    <property type="protein sequence ID" value="QFF98286.1"/>
    <property type="molecule type" value="Genomic_DNA"/>
</dbReference>
<reference evidence="3 4" key="1">
    <citation type="submission" date="2018-07" db="EMBL/GenBank/DDBJ databases">
        <title>Complete genome sequence of Psychrobacillus sp. PB01, isolated from iceberg, and comparative genome analysis of Psychrobacillus strains.</title>
        <authorList>
            <person name="Lee P.C."/>
        </authorList>
    </citation>
    <scope>NUCLEOTIDE SEQUENCE [LARGE SCALE GENOMIC DNA]</scope>
    <source>
        <strain evidence="3 4">PB01</strain>
    </source>
</reference>
<dbReference type="GO" id="GO:0008237">
    <property type="term" value="F:metallopeptidase activity"/>
    <property type="evidence" value="ECO:0007669"/>
    <property type="project" value="UniProtKB-KW"/>
</dbReference>
<feature type="transmembrane region" description="Helical" evidence="1">
    <location>
        <begin position="143"/>
        <end position="176"/>
    </location>
</feature>
<keyword evidence="1" id="KW-1133">Transmembrane helix</keyword>
<dbReference type="RefSeq" id="WP_151699230.1">
    <property type="nucleotide sequence ID" value="NZ_CP031223.1"/>
</dbReference>
<keyword evidence="1" id="KW-0472">Membrane</keyword>
<accession>A0A5J6SJX0</accession>
<dbReference type="Pfam" id="PF02517">
    <property type="entry name" value="Rce1-like"/>
    <property type="match status" value="1"/>
</dbReference>
<dbReference type="KEGG" id="psyo:PB01_05320"/>
<name>A0A5J6SJX0_9BACI</name>
<feature type="transmembrane region" description="Helical" evidence="1">
    <location>
        <begin position="106"/>
        <end position="123"/>
    </location>
</feature>
<dbReference type="GO" id="GO:0080120">
    <property type="term" value="P:CAAX-box protein maturation"/>
    <property type="evidence" value="ECO:0007669"/>
    <property type="project" value="UniProtKB-ARBA"/>
</dbReference>
<dbReference type="GO" id="GO:0004175">
    <property type="term" value="F:endopeptidase activity"/>
    <property type="evidence" value="ECO:0007669"/>
    <property type="project" value="UniProtKB-ARBA"/>
</dbReference>
<organism evidence="3 4">
    <name type="scientific">Psychrobacillus glaciei</name>
    <dbReference type="NCBI Taxonomy" id="2283160"/>
    <lineage>
        <taxon>Bacteria</taxon>
        <taxon>Bacillati</taxon>
        <taxon>Bacillota</taxon>
        <taxon>Bacilli</taxon>
        <taxon>Bacillales</taxon>
        <taxon>Bacillaceae</taxon>
        <taxon>Psychrobacillus</taxon>
    </lineage>
</organism>
<evidence type="ECO:0000259" key="2">
    <source>
        <dbReference type="Pfam" id="PF02517"/>
    </source>
</evidence>